<dbReference type="RefSeq" id="WP_092667344.1">
    <property type="nucleotide sequence ID" value="NZ_LT629734.1"/>
</dbReference>
<proteinExistence type="predicted"/>
<feature type="region of interest" description="Disordered" evidence="1">
    <location>
        <begin position="49"/>
        <end position="79"/>
    </location>
</feature>
<keyword evidence="3" id="KW-1185">Reference proteome</keyword>
<evidence type="ECO:0000313" key="3">
    <source>
        <dbReference type="Proteomes" id="UP000199649"/>
    </source>
</evidence>
<reference evidence="3" key="1">
    <citation type="submission" date="2016-10" db="EMBL/GenBank/DDBJ databases">
        <authorList>
            <person name="Varghese N."/>
            <person name="Submissions S."/>
        </authorList>
    </citation>
    <scope>NUCLEOTIDE SEQUENCE [LARGE SCALE GENOMIC DNA]</scope>
    <source>
        <strain evidence="3">DSM 22965</strain>
    </source>
</reference>
<accession>A0A1H1T232</accession>
<evidence type="ECO:0000313" key="2">
    <source>
        <dbReference type="EMBL" id="SDS54221.1"/>
    </source>
</evidence>
<protein>
    <recommendedName>
        <fullName evidence="4">DUF4352 domain-containing protein</fullName>
    </recommendedName>
</protein>
<name>A0A1H1T232_9MICO</name>
<feature type="compositionally biased region" description="Pro residues" evidence="1">
    <location>
        <begin position="57"/>
        <end position="72"/>
    </location>
</feature>
<sequence>MQARFTTRPRPRGSAPLGVALLAGVAFTLAACVAMPATVPDDPAIPVSASPAFTDLAPPPTTDGPTDPPVPTTEPGDHAFGETAVIHTDRGSTWEITATGSTDPADSLATLGCGGSGGPASPRAGERFVILDLEIENVGVITTHPMYDLTFGYQPDGGPVADQNHASIAAAPVDLGCTMEFAPGDRETAQVIVSIRDDAASTGTWIISPTDGTIDPSRSYRWR</sequence>
<evidence type="ECO:0008006" key="4">
    <source>
        <dbReference type="Google" id="ProtNLM"/>
    </source>
</evidence>
<dbReference type="EMBL" id="LT629734">
    <property type="protein sequence ID" value="SDS54221.1"/>
    <property type="molecule type" value="Genomic_DNA"/>
</dbReference>
<gene>
    <name evidence="2" type="ORF">SAMN04489719_2556</name>
</gene>
<dbReference type="AlphaFoldDB" id="A0A1H1T232"/>
<organism evidence="2 3">
    <name type="scientific">Agrococcus carbonis</name>
    <dbReference type="NCBI Taxonomy" id="684552"/>
    <lineage>
        <taxon>Bacteria</taxon>
        <taxon>Bacillati</taxon>
        <taxon>Actinomycetota</taxon>
        <taxon>Actinomycetes</taxon>
        <taxon>Micrococcales</taxon>
        <taxon>Microbacteriaceae</taxon>
        <taxon>Agrococcus</taxon>
    </lineage>
</organism>
<dbReference type="OrthoDB" id="5106602at2"/>
<evidence type="ECO:0000256" key="1">
    <source>
        <dbReference type="SAM" id="MobiDB-lite"/>
    </source>
</evidence>
<dbReference type="PROSITE" id="PS51257">
    <property type="entry name" value="PROKAR_LIPOPROTEIN"/>
    <property type="match status" value="1"/>
</dbReference>
<dbReference type="Proteomes" id="UP000199649">
    <property type="component" value="Chromosome I"/>
</dbReference>